<keyword evidence="2" id="KW-0507">mRNA processing</keyword>
<accession>A0A2S5AZW2</accession>
<comment type="subcellular location">
    <subcellularLocation>
        <location evidence="1">Nucleus</location>
    </subcellularLocation>
</comment>
<evidence type="ECO:0000256" key="6">
    <source>
        <dbReference type="ARBA" id="ARBA00023242"/>
    </source>
</evidence>
<dbReference type="GO" id="GO:0008270">
    <property type="term" value="F:zinc ion binding"/>
    <property type="evidence" value="ECO:0007669"/>
    <property type="project" value="UniProtKB-KW"/>
</dbReference>
<evidence type="ECO:0000256" key="7">
    <source>
        <dbReference type="PROSITE-ProRule" id="PRU00047"/>
    </source>
</evidence>
<evidence type="ECO:0000256" key="3">
    <source>
        <dbReference type="ARBA" id="ARBA00022723"/>
    </source>
</evidence>
<evidence type="ECO:0000256" key="5">
    <source>
        <dbReference type="ARBA" id="ARBA00022833"/>
    </source>
</evidence>
<feature type="compositionally biased region" description="Basic and acidic residues" evidence="8">
    <location>
        <begin position="441"/>
        <end position="465"/>
    </location>
</feature>
<evidence type="ECO:0000256" key="4">
    <source>
        <dbReference type="ARBA" id="ARBA00022771"/>
    </source>
</evidence>
<dbReference type="GO" id="GO:0061630">
    <property type="term" value="F:ubiquitin protein ligase activity"/>
    <property type="evidence" value="ECO:0007669"/>
    <property type="project" value="InterPro"/>
</dbReference>
<feature type="compositionally biased region" description="Polar residues" evidence="8">
    <location>
        <begin position="137"/>
        <end position="151"/>
    </location>
</feature>
<dbReference type="OrthoDB" id="106784at2759"/>
<feature type="region of interest" description="Disordered" evidence="8">
    <location>
        <begin position="96"/>
        <end position="152"/>
    </location>
</feature>
<keyword evidence="13" id="KW-1185">Reference proteome</keyword>
<evidence type="ECO:0000256" key="8">
    <source>
        <dbReference type="SAM" id="MobiDB-lite"/>
    </source>
</evidence>
<dbReference type="Pfam" id="PF13696">
    <property type="entry name" value="zf-CCHC_2"/>
    <property type="match status" value="1"/>
</dbReference>
<feature type="region of interest" description="Disordered" evidence="8">
    <location>
        <begin position="426"/>
        <end position="574"/>
    </location>
</feature>
<dbReference type="PROSITE" id="PS50158">
    <property type="entry name" value="ZF_CCHC"/>
    <property type="match status" value="1"/>
</dbReference>
<dbReference type="Gene3D" id="3.30.40.10">
    <property type="entry name" value="Zinc/RING finger domain, C3HC4 (zinc finger)"/>
    <property type="match status" value="1"/>
</dbReference>
<protein>
    <submittedName>
        <fullName evidence="12">Uncharacterized protein</fullName>
    </submittedName>
</protein>
<dbReference type="SMART" id="SM01180">
    <property type="entry name" value="DWNN"/>
    <property type="match status" value="1"/>
</dbReference>
<dbReference type="InterPro" id="IPR001841">
    <property type="entry name" value="Znf_RING"/>
</dbReference>
<dbReference type="Pfam" id="PF13920">
    <property type="entry name" value="zf-C3HC4_3"/>
    <property type="match status" value="1"/>
</dbReference>
<feature type="domain" description="CCHC-type" evidence="10">
    <location>
        <begin position="223"/>
        <end position="237"/>
    </location>
</feature>
<dbReference type="SUPFAM" id="SSF57850">
    <property type="entry name" value="RING/U-box"/>
    <property type="match status" value="1"/>
</dbReference>
<feature type="compositionally biased region" description="Low complexity" evidence="8">
    <location>
        <begin position="547"/>
        <end position="568"/>
    </location>
</feature>
<feature type="domain" description="DWNN" evidence="11">
    <location>
        <begin position="6"/>
        <end position="79"/>
    </location>
</feature>
<dbReference type="InterPro" id="IPR014891">
    <property type="entry name" value="DWNN_domain"/>
</dbReference>
<evidence type="ECO:0000313" key="12">
    <source>
        <dbReference type="EMBL" id="POY70066.1"/>
    </source>
</evidence>
<dbReference type="Gene3D" id="4.10.60.10">
    <property type="entry name" value="Zinc finger, CCHC-type"/>
    <property type="match status" value="1"/>
</dbReference>
<feature type="region of interest" description="Disordered" evidence="8">
    <location>
        <begin position="184"/>
        <end position="214"/>
    </location>
</feature>
<dbReference type="Pfam" id="PF08783">
    <property type="entry name" value="DWNN"/>
    <property type="match status" value="1"/>
</dbReference>
<dbReference type="PROSITE" id="PS51282">
    <property type="entry name" value="DWNN"/>
    <property type="match status" value="1"/>
</dbReference>
<keyword evidence="5" id="KW-0862">Zinc</keyword>
<dbReference type="PANTHER" id="PTHR15439">
    <property type="entry name" value="RETINOBLASTOMA-BINDING PROTEIN 6"/>
    <property type="match status" value="1"/>
</dbReference>
<feature type="compositionally biased region" description="Basic and acidic residues" evidence="8">
    <location>
        <begin position="124"/>
        <end position="135"/>
    </location>
</feature>
<dbReference type="InterPro" id="IPR001878">
    <property type="entry name" value="Znf_CCHC"/>
</dbReference>
<dbReference type="AlphaFoldDB" id="A0A2S5AZW2"/>
<dbReference type="GO" id="GO:0003676">
    <property type="term" value="F:nucleic acid binding"/>
    <property type="evidence" value="ECO:0007669"/>
    <property type="project" value="InterPro"/>
</dbReference>
<dbReference type="CDD" id="cd16620">
    <property type="entry name" value="vRING-HC-C4C4_RBBP6"/>
    <property type="match status" value="1"/>
</dbReference>
<dbReference type="EMBL" id="PJQD01000150">
    <property type="protein sequence ID" value="POY70066.1"/>
    <property type="molecule type" value="Genomic_DNA"/>
</dbReference>
<comment type="caution">
    <text evidence="12">The sequence shown here is derived from an EMBL/GenBank/DDBJ whole genome shotgun (WGS) entry which is preliminary data.</text>
</comment>
<dbReference type="FunFam" id="4.10.60.10:FF:000005">
    <property type="entry name" value="E3 ubiquitin-protein ligase RBBP6"/>
    <property type="match status" value="1"/>
</dbReference>
<dbReference type="STRING" id="741276.A0A2S5AZW2"/>
<feature type="compositionally biased region" description="Low complexity" evidence="8">
    <location>
        <begin position="185"/>
        <end position="203"/>
    </location>
</feature>
<feature type="compositionally biased region" description="Low complexity" evidence="8">
    <location>
        <begin position="495"/>
        <end position="519"/>
    </location>
</feature>
<keyword evidence="6" id="KW-0539">Nucleus</keyword>
<dbReference type="InterPro" id="IPR025829">
    <property type="entry name" value="Zn_knuckle_CX2CX3GHX4C"/>
</dbReference>
<dbReference type="PANTHER" id="PTHR15439:SF0">
    <property type="entry name" value="CELL DIVISION CYCLE AND APOPTOSIS REGULATOR PROTEIN 1-RELATED"/>
    <property type="match status" value="1"/>
</dbReference>
<evidence type="ECO:0000313" key="13">
    <source>
        <dbReference type="Proteomes" id="UP000237144"/>
    </source>
</evidence>
<keyword evidence="3" id="KW-0479">Metal-binding</keyword>
<dbReference type="InterPro" id="IPR036875">
    <property type="entry name" value="Znf_CCHC_sf"/>
</dbReference>
<dbReference type="GO" id="GO:0005634">
    <property type="term" value="C:nucleus"/>
    <property type="evidence" value="ECO:0007669"/>
    <property type="project" value="UniProtKB-SubCell"/>
</dbReference>
<dbReference type="PROSITE" id="PS50089">
    <property type="entry name" value="ZF_RING_2"/>
    <property type="match status" value="1"/>
</dbReference>
<keyword evidence="4 7" id="KW-0863">Zinc-finger</keyword>
<evidence type="ECO:0000259" key="11">
    <source>
        <dbReference type="PROSITE" id="PS51282"/>
    </source>
</evidence>
<dbReference type="Proteomes" id="UP000237144">
    <property type="component" value="Unassembled WGS sequence"/>
</dbReference>
<name>A0A2S5AZW2_9BASI</name>
<dbReference type="GO" id="GO:0006511">
    <property type="term" value="P:ubiquitin-dependent protein catabolic process"/>
    <property type="evidence" value="ECO:0007669"/>
    <property type="project" value="TreeGrafter"/>
</dbReference>
<evidence type="ECO:0000259" key="10">
    <source>
        <dbReference type="PROSITE" id="PS50158"/>
    </source>
</evidence>
<feature type="region of interest" description="Disordered" evidence="8">
    <location>
        <begin position="642"/>
        <end position="692"/>
    </location>
</feature>
<dbReference type="GO" id="GO:0006397">
    <property type="term" value="P:mRNA processing"/>
    <property type="evidence" value="ECO:0007669"/>
    <property type="project" value="UniProtKB-KW"/>
</dbReference>
<organism evidence="12 13">
    <name type="scientific">Rhodotorula taiwanensis</name>
    <dbReference type="NCBI Taxonomy" id="741276"/>
    <lineage>
        <taxon>Eukaryota</taxon>
        <taxon>Fungi</taxon>
        <taxon>Dikarya</taxon>
        <taxon>Basidiomycota</taxon>
        <taxon>Pucciniomycotina</taxon>
        <taxon>Microbotryomycetes</taxon>
        <taxon>Sporidiobolales</taxon>
        <taxon>Sporidiobolaceae</taxon>
        <taxon>Rhodotorula</taxon>
    </lineage>
</organism>
<dbReference type="InterPro" id="IPR033489">
    <property type="entry name" value="RBBP6"/>
</dbReference>
<dbReference type="SMART" id="SM00343">
    <property type="entry name" value="ZnF_C2HC"/>
    <property type="match status" value="1"/>
</dbReference>
<evidence type="ECO:0000256" key="1">
    <source>
        <dbReference type="ARBA" id="ARBA00004123"/>
    </source>
</evidence>
<dbReference type="SUPFAM" id="SSF57756">
    <property type="entry name" value="Retrovirus zinc finger-like domains"/>
    <property type="match status" value="1"/>
</dbReference>
<sequence length="692" mass="74559">MASSFVFYKFKSQREPSRIAFDGTSITVFDLKKEIIAENKMGKGADFDFAIYHADTEEEYTKDHELIPRSTSVIARRLPPARPGRGNATKYMAGAEESGQGLQAGRGAAPEPRGGVGSGFSKDMYTKRFDGREDPQPSGSNQKSVQISASAPNDEASAMAAMFAATNTQWQQTQEQMANATPIYRNPNAANRPPPRDNAAQANKPSFRDSGMAHREPPSGYICYRCGQKGHWIQECPTNNDPAYDNRPRIKRTTGIPKSFLMEVNRPAPGTKDDEDDDEDGVNGVKAGVMITADGGFVVARPDSASWLAHRAITANMSASDIQNLAPTDPDLTCPICSKLLRDAVLTPCCSTAFCDECVTNALLDNDMLCPECETRIKSLEKLKEDDDRRERAKKYVDETVAASKEAAEEERKKVEAEEERRKALEAKKKAEDEAASAAADADKIDGDKSDVQKKGTEDDQKANEDELFPVRPQEILNPRKPRPGEIPPEERDLPATSTVATTSASPQPAAVASGPSAQRATSATPVPNSGGAETPAVPIGMSAAHQAQQLRQQQLRAQQQQQMLAMQGGAGMPNPQMVQQQMFQLTAMLQSPALPPPMRAQLQAQLQQCQMVMMQIQQRMAMGMMAMPMQPPTGPRAGVGGGMSPQMVVHGGAGAKSASPVPNGASSAGAQKRTREEEGEGSPAAKKATLA</sequence>
<dbReference type="InterPro" id="IPR013083">
    <property type="entry name" value="Znf_RING/FYVE/PHD"/>
</dbReference>
<feature type="domain" description="RING-type" evidence="9">
    <location>
        <begin position="334"/>
        <end position="374"/>
    </location>
</feature>
<evidence type="ECO:0000256" key="2">
    <source>
        <dbReference type="ARBA" id="ARBA00022664"/>
    </source>
</evidence>
<gene>
    <name evidence="12" type="ORF">BMF94_6928</name>
</gene>
<evidence type="ECO:0000259" key="9">
    <source>
        <dbReference type="PROSITE" id="PS50089"/>
    </source>
</evidence>
<reference evidence="12 13" key="1">
    <citation type="journal article" date="2018" name="Front. Microbiol.">
        <title>Prospects for Fungal Bioremediation of Acidic Radioactive Waste Sites: Characterization and Genome Sequence of Rhodotorula taiwanensis MD1149.</title>
        <authorList>
            <person name="Tkavc R."/>
            <person name="Matrosova V.Y."/>
            <person name="Grichenko O.E."/>
            <person name="Gostincar C."/>
            <person name="Volpe R.P."/>
            <person name="Klimenkova P."/>
            <person name="Gaidamakova E.K."/>
            <person name="Zhou C.E."/>
            <person name="Stewart B.J."/>
            <person name="Lyman M.G."/>
            <person name="Malfatti S.A."/>
            <person name="Rubinfeld B."/>
            <person name="Courtot M."/>
            <person name="Singh J."/>
            <person name="Dalgard C.L."/>
            <person name="Hamilton T."/>
            <person name="Frey K.G."/>
            <person name="Gunde-Cimerman N."/>
            <person name="Dugan L."/>
            <person name="Daly M.J."/>
        </authorList>
    </citation>
    <scope>NUCLEOTIDE SEQUENCE [LARGE SCALE GENOMIC DNA]</scope>
    <source>
        <strain evidence="12 13">MD1149</strain>
    </source>
</reference>
<dbReference type="Gene3D" id="3.10.20.90">
    <property type="entry name" value="Phosphatidylinositol 3-kinase Catalytic Subunit, Chain A, domain 1"/>
    <property type="match status" value="1"/>
</dbReference>
<dbReference type="GO" id="GO:0016567">
    <property type="term" value="P:protein ubiquitination"/>
    <property type="evidence" value="ECO:0007669"/>
    <property type="project" value="InterPro"/>
</dbReference>
<proteinExistence type="predicted"/>